<evidence type="ECO:0000313" key="1">
    <source>
        <dbReference type="EMBL" id="MBP1840771.1"/>
    </source>
</evidence>
<dbReference type="InterPro" id="IPR021109">
    <property type="entry name" value="Peptidase_aspartic_dom_sf"/>
</dbReference>
<gene>
    <name evidence="1" type="ORF">J2Z56_002702</name>
    <name evidence="2" type="ORF">J2Z57_002785</name>
</gene>
<comment type="caution">
    <text evidence="1">The sequence shown here is derived from an EMBL/GenBank/DDBJ whole genome shotgun (WGS) entry which is preliminary data.</text>
</comment>
<proteinExistence type="predicted"/>
<reference evidence="1" key="1">
    <citation type="submission" date="2021-03" db="EMBL/GenBank/DDBJ databases">
        <title>Genomic Encyclopedia of Type Strains, Phase IV (KMG-IV): sequencing the most valuable type-strain genomes for metagenomic binning, comparative biology and taxonomic classification.</title>
        <authorList>
            <person name="Goeker M."/>
        </authorList>
    </citation>
    <scope>NUCLEOTIDE SEQUENCE</scope>
    <source>
        <strain evidence="1">DSM 15523</strain>
        <strain evidence="2 4">DSM 16476</strain>
    </source>
</reference>
<dbReference type="Proteomes" id="UP001138672">
    <property type="component" value="Unassembled WGS sequence"/>
</dbReference>
<dbReference type="CDD" id="cd05483">
    <property type="entry name" value="retropepsin_like_bacteria"/>
    <property type="match status" value="1"/>
</dbReference>
<dbReference type="Gene3D" id="2.40.70.10">
    <property type="entry name" value="Acid Proteases"/>
    <property type="match status" value="2"/>
</dbReference>
<dbReference type="SUPFAM" id="SSF50630">
    <property type="entry name" value="Acid proteases"/>
    <property type="match status" value="1"/>
</dbReference>
<dbReference type="EMBL" id="JAGGJQ010000008">
    <property type="protein sequence ID" value="MBP1840771.1"/>
    <property type="molecule type" value="Genomic_DNA"/>
</dbReference>
<keyword evidence="1" id="KW-0645">Protease</keyword>
<dbReference type="RefSeq" id="WP_057782250.1">
    <property type="nucleotide sequence ID" value="NZ_JAGGJQ010000008.1"/>
</dbReference>
<keyword evidence="1" id="KW-0378">Hydrolase</keyword>
<dbReference type="GO" id="GO:0006508">
    <property type="term" value="P:proteolysis"/>
    <property type="evidence" value="ECO:0007669"/>
    <property type="project" value="UniProtKB-KW"/>
</dbReference>
<name>A0A9X0YPI2_9FLAO</name>
<keyword evidence="4" id="KW-1185">Reference proteome</keyword>
<dbReference type="AlphaFoldDB" id="A0A9X0YPI2"/>
<dbReference type="Proteomes" id="UP001231587">
    <property type="component" value="Unassembled WGS sequence"/>
</dbReference>
<evidence type="ECO:0000313" key="3">
    <source>
        <dbReference type="Proteomes" id="UP001138672"/>
    </source>
</evidence>
<dbReference type="InterPro" id="IPR034122">
    <property type="entry name" value="Retropepsin-like_bacterial"/>
</dbReference>
<dbReference type="EMBL" id="JAUSUU010000008">
    <property type="protein sequence ID" value="MDQ0336332.1"/>
    <property type="molecule type" value="Genomic_DNA"/>
</dbReference>
<evidence type="ECO:0000313" key="2">
    <source>
        <dbReference type="EMBL" id="MDQ0336332.1"/>
    </source>
</evidence>
<accession>A0A9X0YPI2</accession>
<sequence>MKKNLLLILIFPFLINGCSSLKRLKTVTQGKVVQQNYIKEIPFEFIDNQIILQVEINGKFYPFIFDTGNDLTSIDLTLLEEVDYNLNKVNNEITDAAKKTRINEYISIKKLKIGEIEFENIGAQTTDFSHFKQVNACNHYVGLIGSNLMRKAKWQIDYQTKTIKITDDIKKLNVNKAATKFKTNSGNYGGADIKILLNGFEDEYTFDTGSSSFISADKLLFDKINSKKKIQHTTRTGINSFTAHGFTTGTIYKSIINNIKLENIELSDQIVDFEKGQSKLLGNEFLKHYLVTLDWNEEYFYLEKKLDFEKPKINQYQVVLYPNYLTNKIQIYGYWNDNKLEENVELGSEIMSLNGIDVSNLKTSELCDFWYNRKEEFMKNTINAKILNKGKIKNVRLKIKQLLPK</sequence>
<organism evidence="1 3">
    <name type="scientific">Formosa algae</name>
    <dbReference type="NCBI Taxonomy" id="225843"/>
    <lineage>
        <taxon>Bacteria</taxon>
        <taxon>Pseudomonadati</taxon>
        <taxon>Bacteroidota</taxon>
        <taxon>Flavobacteriia</taxon>
        <taxon>Flavobacteriales</taxon>
        <taxon>Flavobacteriaceae</taxon>
        <taxon>Formosa</taxon>
    </lineage>
</organism>
<dbReference type="OrthoDB" id="5580718at2"/>
<dbReference type="Pfam" id="PF13650">
    <property type="entry name" value="Asp_protease_2"/>
    <property type="match status" value="1"/>
</dbReference>
<dbReference type="GO" id="GO:0008233">
    <property type="term" value="F:peptidase activity"/>
    <property type="evidence" value="ECO:0007669"/>
    <property type="project" value="UniProtKB-KW"/>
</dbReference>
<evidence type="ECO:0000313" key="4">
    <source>
        <dbReference type="Proteomes" id="UP001231587"/>
    </source>
</evidence>
<protein>
    <submittedName>
        <fullName evidence="1">Aspartyl protease</fullName>
    </submittedName>
</protein>